<feature type="domain" description="C2H2-type" evidence="10">
    <location>
        <begin position="374"/>
        <end position="403"/>
    </location>
</feature>
<dbReference type="PANTHER" id="PTHR16515:SF57">
    <property type="entry name" value="ZINC FINGER PROTEIN 154-LIKE"/>
    <property type="match status" value="1"/>
</dbReference>
<dbReference type="InterPro" id="IPR013087">
    <property type="entry name" value="Znf_C2H2_type"/>
</dbReference>
<dbReference type="FunFam" id="3.30.160.60:FF:000065">
    <property type="entry name" value="B-cell CLL/lymphoma 6, member B"/>
    <property type="match status" value="1"/>
</dbReference>
<keyword evidence="4 7" id="KW-0863">Zinc-finger</keyword>
<dbReference type="GO" id="GO:0005634">
    <property type="term" value="C:nucleus"/>
    <property type="evidence" value="ECO:0007669"/>
    <property type="project" value="UniProtKB-SubCell"/>
</dbReference>
<dbReference type="GO" id="GO:0003677">
    <property type="term" value="F:DNA binding"/>
    <property type="evidence" value="ECO:0007669"/>
    <property type="project" value="UniProtKB-ARBA"/>
</dbReference>
<feature type="binding site" evidence="8">
    <location>
        <position position="8"/>
    </location>
    <ligand>
        <name>Zn(2+)</name>
        <dbReference type="ChEBI" id="CHEBI:29105"/>
    </ligand>
</feature>
<dbReference type="Pfam" id="PF07776">
    <property type="entry name" value="zf-AD"/>
    <property type="match status" value="1"/>
</dbReference>
<dbReference type="SUPFAM" id="SSF57667">
    <property type="entry name" value="beta-beta-alpha zinc fingers"/>
    <property type="match status" value="3"/>
</dbReference>
<evidence type="ECO:0000313" key="13">
    <source>
        <dbReference type="RefSeq" id="XP_030374672.1"/>
    </source>
</evidence>
<dbReference type="Gene3D" id="3.30.160.60">
    <property type="entry name" value="Classic Zinc Finger"/>
    <property type="match status" value="5"/>
</dbReference>
<feature type="domain" description="C2H2-type" evidence="10">
    <location>
        <begin position="289"/>
        <end position="317"/>
    </location>
</feature>
<evidence type="ECO:0000256" key="4">
    <source>
        <dbReference type="ARBA" id="ARBA00022771"/>
    </source>
</evidence>
<accession>A0A6J2TI20</accession>
<dbReference type="FunFam" id="3.30.160.60:FF:000630">
    <property type="entry name" value="Zinc finger protein 180"/>
    <property type="match status" value="1"/>
</dbReference>
<feature type="domain" description="ZAD" evidence="11">
    <location>
        <begin position="3"/>
        <end position="78"/>
    </location>
</feature>
<evidence type="ECO:0000256" key="2">
    <source>
        <dbReference type="ARBA" id="ARBA00022723"/>
    </source>
</evidence>
<keyword evidence="12" id="KW-1185">Reference proteome</keyword>
<dbReference type="GO" id="GO:0010468">
    <property type="term" value="P:regulation of gene expression"/>
    <property type="evidence" value="ECO:0007669"/>
    <property type="project" value="TreeGrafter"/>
</dbReference>
<evidence type="ECO:0000256" key="9">
    <source>
        <dbReference type="SAM" id="MobiDB-lite"/>
    </source>
</evidence>
<feature type="domain" description="C2H2-type" evidence="10">
    <location>
        <begin position="318"/>
        <end position="345"/>
    </location>
</feature>
<comment type="subcellular location">
    <subcellularLocation>
        <location evidence="1">Nucleus</location>
    </subcellularLocation>
</comment>
<dbReference type="AlphaFoldDB" id="A0A6J2TI20"/>
<organism evidence="12 13">
    <name type="scientific">Drosophila lebanonensis</name>
    <name type="common">Fruit fly</name>
    <name type="synonym">Scaptodrosophila lebanonensis</name>
    <dbReference type="NCBI Taxonomy" id="7225"/>
    <lineage>
        <taxon>Eukaryota</taxon>
        <taxon>Metazoa</taxon>
        <taxon>Ecdysozoa</taxon>
        <taxon>Arthropoda</taxon>
        <taxon>Hexapoda</taxon>
        <taxon>Insecta</taxon>
        <taxon>Pterygota</taxon>
        <taxon>Neoptera</taxon>
        <taxon>Endopterygota</taxon>
        <taxon>Diptera</taxon>
        <taxon>Brachycera</taxon>
        <taxon>Muscomorpha</taxon>
        <taxon>Ephydroidea</taxon>
        <taxon>Drosophilidae</taxon>
        <taxon>Scaptodrosophila</taxon>
    </lineage>
</organism>
<proteinExistence type="predicted"/>
<dbReference type="PANTHER" id="PTHR16515">
    <property type="entry name" value="PR DOMAIN ZINC FINGER PROTEIN"/>
    <property type="match status" value="1"/>
</dbReference>
<dbReference type="Pfam" id="PF12874">
    <property type="entry name" value="zf-met"/>
    <property type="match status" value="1"/>
</dbReference>
<keyword evidence="6" id="KW-0539">Nucleus</keyword>
<feature type="domain" description="C2H2-type" evidence="10">
    <location>
        <begin position="346"/>
        <end position="373"/>
    </location>
</feature>
<evidence type="ECO:0000256" key="5">
    <source>
        <dbReference type="ARBA" id="ARBA00022833"/>
    </source>
</evidence>
<evidence type="ECO:0000313" key="12">
    <source>
        <dbReference type="Proteomes" id="UP000504634"/>
    </source>
</evidence>
<dbReference type="Gene3D" id="3.40.1800.20">
    <property type="match status" value="1"/>
</dbReference>
<feature type="compositionally biased region" description="Basic and acidic residues" evidence="9">
    <location>
        <begin position="242"/>
        <end position="254"/>
    </location>
</feature>
<dbReference type="FunFam" id="3.30.160.60:FF:001498">
    <property type="entry name" value="Zinc finger protein 404"/>
    <property type="match status" value="1"/>
</dbReference>
<gene>
    <name evidence="13" type="primary">LOC115624205</name>
</gene>
<dbReference type="PROSITE" id="PS00028">
    <property type="entry name" value="ZINC_FINGER_C2H2_1"/>
    <property type="match status" value="5"/>
</dbReference>
<protein>
    <submittedName>
        <fullName evidence="13">Zinc finger protein 436-like</fullName>
    </submittedName>
</protein>
<dbReference type="GeneID" id="115624205"/>
<evidence type="ECO:0000256" key="8">
    <source>
        <dbReference type="PROSITE-ProRule" id="PRU01263"/>
    </source>
</evidence>
<dbReference type="InterPro" id="IPR050331">
    <property type="entry name" value="Zinc_finger"/>
</dbReference>
<dbReference type="FunFam" id="3.30.160.60:FF:000110">
    <property type="entry name" value="Zinc finger protein-like"/>
    <property type="match status" value="1"/>
</dbReference>
<evidence type="ECO:0000256" key="1">
    <source>
        <dbReference type="ARBA" id="ARBA00004123"/>
    </source>
</evidence>
<dbReference type="SMART" id="SM00868">
    <property type="entry name" value="zf-AD"/>
    <property type="match status" value="1"/>
</dbReference>
<dbReference type="PROSITE" id="PS50157">
    <property type="entry name" value="ZINC_FINGER_C2H2_2"/>
    <property type="match status" value="5"/>
</dbReference>
<dbReference type="InterPro" id="IPR036236">
    <property type="entry name" value="Znf_C2H2_sf"/>
</dbReference>
<dbReference type="PROSITE" id="PS51915">
    <property type="entry name" value="ZAD"/>
    <property type="match status" value="1"/>
</dbReference>
<dbReference type="GO" id="GO:0008270">
    <property type="term" value="F:zinc ion binding"/>
    <property type="evidence" value="ECO:0007669"/>
    <property type="project" value="UniProtKB-UniRule"/>
</dbReference>
<evidence type="ECO:0000256" key="3">
    <source>
        <dbReference type="ARBA" id="ARBA00022737"/>
    </source>
</evidence>
<feature type="binding site" evidence="8">
    <location>
        <position position="51"/>
    </location>
    <ligand>
        <name>Zn(2+)</name>
        <dbReference type="ChEBI" id="CHEBI:29105"/>
    </ligand>
</feature>
<dbReference type="Proteomes" id="UP000504634">
    <property type="component" value="Unplaced"/>
</dbReference>
<feature type="binding site" evidence="8">
    <location>
        <position position="54"/>
    </location>
    <ligand>
        <name>Zn(2+)</name>
        <dbReference type="ChEBI" id="CHEBI:29105"/>
    </ligand>
</feature>
<dbReference type="OrthoDB" id="3176202at2759"/>
<evidence type="ECO:0000256" key="6">
    <source>
        <dbReference type="ARBA" id="ARBA00023242"/>
    </source>
</evidence>
<feature type="region of interest" description="Disordered" evidence="9">
    <location>
        <begin position="233"/>
        <end position="254"/>
    </location>
</feature>
<evidence type="ECO:0000259" key="11">
    <source>
        <dbReference type="PROSITE" id="PS51915"/>
    </source>
</evidence>
<evidence type="ECO:0000256" key="7">
    <source>
        <dbReference type="PROSITE-ProRule" id="PRU00042"/>
    </source>
</evidence>
<dbReference type="SUPFAM" id="SSF57716">
    <property type="entry name" value="Glucocorticoid receptor-like (DNA-binding domain)"/>
    <property type="match status" value="1"/>
</dbReference>
<feature type="binding site" evidence="8">
    <location>
        <position position="5"/>
    </location>
    <ligand>
        <name>Zn(2+)</name>
        <dbReference type="ChEBI" id="CHEBI:29105"/>
    </ligand>
</feature>
<dbReference type="InterPro" id="IPR012934">
    <property type="entry name" value="Znf_AD"/>
</dbReference>
<sequence>MSVRCRTCGEIIVNLNAKPLFNQVEDEILRKIEAITGIWLSDEPGMPENICACCLLDLNHAISFRERCIKTNRLLFSAKQGKYADFMKEHNVELGNIDPLDSFEIYEDSEDLDGAVNVKIQLSPNIQPPVPANISVMKRRISPMLAHILKEERALANAKCSIPVSNKRHHTDVPAQRTLQPRAVDQSETTQICKASSISKILPKDLGNISSTGRFENGTGQFEKINLSNKTFKKPTNSAKRSISEKITKSDSTKTPEFKGYVCDQCGKRINNKSNLKQHLVRHTGIKKFQCQECDNKYFTLHLLKLHIRVRHKGEKPYGCNYCDQRFYTSPSRCRHERTHLSKPPFECEICSKGFLSKSCLVKHQILHTGERPFRCDICNIAFQRSEYLRIHNRSKMHLKKAGEAYDKRNDTSKYDGSEDDCILEDVNEDDIITEEDMEFYDVIIEELES</sequence>
<dbReference type="Pfam" id="PF00096">
    <property type="entry name" value="zf-C2H2"/>
    <property type="match status" value="1"/>
</dbReference>
<keyword evidence="5 8" id="KW-0862">Zinc</keyword>
<dbReference type="RefSeq" id="XP_030374672.1">
    <property type="nucleotide sequence ID" value="XM_030518812.1"/>
</dbReference>
<dbReference type="SMART" id="SM00355">
    <property type="entry name" value="ZnF_C2H2"/>
    <property type="match status" value="5"/>
</dbReference>
<feature type="domain" description="C2H2-type" evidence="10">
    <location>
        <begin position="261"/>
        <end position="288"/>
    </location>
</feature>
<evidence type="ECO:0000259" key="10">
    <source>
        <dbReference type="PROSITE" id="PS50157"/>
    </source>
</evidence>
<name>A0A6J2TI20_DROLE</name>
<reference evidence="13" key="1">
    <citation type="submission" date="2025-08" db="UniProtKB">
        <authorList>
            <consortium name="RefSeq"/>
        </authorList>
    </citation>
    <scope>IDENTIFICATION</scope>
    <source>
        <strain evidence="13">11010-0011.00</strain>
        <tissue evidence="13">Whole body</tissue>
    </source>
</reference>
<keyword evidence="3" id="KW-0677">Repeat</keyword>
<keyword evidence="2 8" id="KW-0479">Metal-binding</keyword>